<dbReference type="EMBL" id="CP094302">
    <property type="protein sequence ID" value="WHP84654.1"/>
    <property type="molecule type" value="Genomic_DNA"/>
</dbReference>
<sequence>MAKNDFKSFATAANANVTPQDNWETLPALLSGFTAGKASSAQVNKALRQATFIAAALAQYTANKSGQDVLDNGDVAGFIEKMATAFGRDYQALDATLTALAGLATGANKLPYFTGADTAAQTDLTEFARTLLDDQDATTARKTLGAQPLDDTLTALAGLATGENKLPYFIGVDRAGLADFSKVGRDIAGAGTVEDVIRYLSLGDAAKKNVGTTSGTVAAGDATMGGTYTNVTSSRVMGVTYTNSATRPMLVIYSCDATSFGTAVAAVNGANVARVIGVESSATHNGPSMTFIVPAGATYSITKTAGSLSNMIWAEMV</sequence>
<gene>
    <name evidence="1" type="ORF">MQ095_04100</name>
</gene>
<proteinExistence type="predicted"/>
<evidence type="ECO:0000313" key="1">
    <source>
        <dbReference type="EMBL" id="WHP84654.1"/>
    </source>
</evidence>
<name>A0ABY8SG37_9GAMM</name>
<dbReference type="Proteomes" id="UP001238370">
    <property type="component" value="Chromosome"/>
</dbReference>
<accession>A0ABY8SG37</accession>
<protein>
    <submittedName>
        <fullName evidence="1">Phage tail protein</fullName>
    </submittedName>
</protein>
<organism evidence="1 2">
    <name type="scientific">Edwardsiella anguillarum</name>
    <dbReference type="NCBI Taxonomy" id="1821960"/>
    <lineage>
        <taxon>Bacteria</taxon>
        <taxon>Pseudomonadati</taxon>
        <taxon>Pseudomonadota</taxon>
        <taxon>Gammaproteobacteria</taxon>
        <taxon>Enterobacterales</taxon>
        <taxon>Hafniaceae</taxon>
        <taxon>Edwardsiella</taxon>
    </lineage>
</organism>
<evidence type="ECO:0000313" key="2">
    <source>
        <dbReference type="Proteomes" id="UP001238370"/>
    </source>
</evidence>
<keyword evidence="2" id="KW-1185">Reference proteome</keyword>
<reference evidence="1 2" key="1">
    <citation type="submission" date="2022-03" db="EMBL/GenBank/DDBJ databases">
        <title>Survey of Intraspecific Variation of Edwardsiella anguillarum Isolates from Non-Anguillid Fish Host Originating from Varied Geographic Locations.</title>
        <authorList>
            <person name="Armwood A.R."/>
            <person name="Woodyard E."/>
            <person name="Waldbieser G.C."/>
            <person name="Camus A.C."/>
            <person name="Divya D."/>
            <person name="Tekedar H."/>
            <person name="Soto E."/>
            <person name="Stein C."/>
            <person name="Ucko M."/>
            <person name="Ware C."/>
            <person name="Griffin M.J."/>
        </authorList>
    </citation>
    <scope>NUCLEOTIDE SEQUENCE [LARGE SCALE GENOMIC DNA]</scope>
    <source>
        <strain evidence="1 2">R18-35-2</strain>
    </source>
</reference>